<gene>
    <name evidence="10 11" type="primary">cas1</name>
    <name evidence="11" type="ORF">H0194_05500</name>
</gene>
<dbReference type="GO" id="GO:0043571">
    <property type="term" value="P:maintenance of CRISPR repeat elements"/>
    <property type="evidence" value="ECO:0007669"/>
    <property type="project" value="UniProtKB-UniRule"/>
</dbReference>
<keyword evidence="2 10" id="KW-0479">Metal-binding</keyword>
<evidence type="ECO:0000256" key="6">
    <source>
        <dbReference type="ARBA" id="ARBA00023118"/>
    </source>
</evidence>
<evidence type="ECO:0000313" key="12">
    <source>
        <dbReference type="Proteomes" id="UP000515743"/>
    </source>
</evidence>
<evidence type="ECO:0000313" key="11">
    <source>
        <dbReference type="EMBL" id="QNE88580.1"/>
    </source>
</evidence>
<evidence type="ECO:0000256" key="8">
    <source>
        <dbReference type="ARBA" id="ARBA00023211"/>
    </source>
</evidence>
<comment type="cofactor">
    <cofactor evidence="10">
        <name>Mg(2+)</name>
        <dbReference type="ChEBI" id="CHEBI:18420"/>
    </cofactor>
    <cofactor evidence="10">
        <name>Mn(2+)</name>
        <dbReference type="ChEBI" id="CHEBI:29035"/>
    </cofactor>
</comment>
<dbReference type="KEGG" id="cik:H0194_05500"/>
<dbReference type="PANTHER" id="PTHR34353">
    <property type="entry name" value="CRISPR-ASSOCIATED ENDONUCLEASE CAS1 1"/>
    <property type="match status" value="1"/>
</dbReference>
<dbReference type="InterPro" id="IPR019855">
    <property type="entry name" value="CRISPR-assoc_Cas1_NMENI"/>
</dbReference>
<dbReference type="GO" id="GO:0051607">
    <property type="term" value="P:defense response to virus"/>
    <property type="evidence" value="ECO:0007669"/>
    <property type="project" value="UniProtKB-UniRule"/>
</dbReference>
<dbReference type="GO" id="GO:0004520">
    <property type="term" value="F:DNA endonuclease activity"/>
    <property type="evidence" value="ECO:0007669"/>
    <property type="project" value="InterPro"/>
</dbReference>
<dbReference type="AlphaFoldDB" id="A0A7G7CLW4"/>
<evidence type="ECO:0000256" key="3">
    <source>
        <dbReference type="ARBA" id="ARBA00022759"/>
    </source>
</evidence>
<dbReference type="EC" id="3.1.-.-" evidence="10"/>
<dbReference type="Gene3D" id="1.20.120.920">
    <property type="entry name" value="CRISPR-associated endonuclease Cas1, C-terminal domain"/>
    <property type="match status" value="1"/>
</dbReference>
<keyword evidence="12" id="KW-1185">Reference proteome</keyword>
<keyword evidence="4 10" id="KW-0378">Hydrolase</keyword>
<dbReference type="RefSeq" id="WP_185174971.1">
    <property type="nucleotide sequence ID" value="NZ_CP059404.1"/>
</dbReference>
<name>A0A7G7CLW4_9CORY</name>
<reference evidence="11 12" key="1">
    <citation type="submission" date="2020-07" db="EMBL/GenBank/DDBJ databases">
        <title>Complete genome and description of Corynebacterium incognita strain Marseille-Q3630 sp. nov.</title>
        <authorList>
            <person name="Boxberger M."/>
        </authorList>
    </citation>
    <scope>NUCLEOTIDE SEQUENCE [LARGE SCALE GENOMIC DNA]</scope>
    <source>
        <strain evidence="11 12">Marseille-Q3630</strain>
    </source>
</reference>
<comment type="subunit">
    <text evidence="9 10">Homodimer, forms a heterotetramer with a Cas2 homodimer.</text>
</comment>
<dbReference type="GO" id="GO:0016787">
    <property type="term" value="F:hydrolase activity"/>
    <property type="evidence" value="ECO:0007669"/>
    <property type="project" value="UniProtKB-KW"/>
</dbReference>
<feature type="binding site" evidence="10">
    <location>
        <position position="149"/>
    </location>
    <ligand>
        <name>Mn(2+)</name>
        <dbReference type="ChEBI" id="CHEBI:29035"/>
    </ligand>
</feature>
<feature type="binding site" evidence="10">
    <location>
        <position position="208"/>
    </location>
    <ligand>
        <name>Mn(2+)</name>
        <dbReference type="ChEBI" id="CHEBI:29035"/>
    </ligand>
</feature>
<evidence type="ECO:0000256" key="2">
    <source>
        <dbReference type="ARBA" id="ARBA00022723"/>
    </source>
</evidence>
<keyword evidence="3 10" id="KW-0255">Endonuclease</keyword>
<evidence type="ECO:0000256" key="9">
    <source>
        <dbReference type="ARBA" id="ARBA00038592"/>
    </source>
</evidence>
<dbReference type="NCBIfam" id="TIGR03639">
    <property type="entry name" value="cas1_NMENI"/>
    <property type="match status" value="1"/>
</dbReference>
<dbReference type="Pfam" id="PF01867">
    <property type="entry name" value="Cas_Cas1"/>
    <property type="match status" value="1"/>
</dbReference>
<evidence type="ECO:0000256" key="10">
    <source>
        <dbReference type="HAMAP-Rule" id="MF_01470"/>
    </source>
</evidence>
<dbReference type="GO" id="GO:0003677">
    <property type="term" value="F:DNA binding"/>
    <property type="evidence" value="ECO:0007669"/>
    <property type="project" value="UniProtKB-KW"/>
</dbReference>
<organism evidence="11 12">
    <name type="scientific">Corynebacterium incognita</name>
    <dbReference type="NCBI Taxonomy" id="2754725"/>
    <lineage>
        <taxon>Bacteria</taxon>
        <taxon>Bacillati</taxon>
        <taxon>Actinomycetota</taxon>
        <taxon>Actinomycetes</taxon>
        <taxon>Mycobacteriales</taxon>
        <taxon>Corynebacteriaceae</taxon>
        <taxon>Corynebacterium</taxon>
    </lineage>
</organism>
<dbReference type="PANTHER" id="PTHR34353:SF2">
    <property type="entry name" value="CRISPR-ASSOCIATED ENDONUCLEASE CAS1 1"/>
    <property type="match status" value="1"/>
</dbReference>
<protein>
    <recommendedName>
        <fullName evidence="10">CRISPR-associated endonuclease Cas1</fullName>
        <ecNumber evidence="10">3.1.-.-</ecNumber>
    </recommendedName>
</protein>
<proteinExistence type="inferred from homology"/>
<accession>A0A7G7CLW4</accession>
<keyword evidence="1 10" id="KW-0540">Nuclease</keyword>
<sequence length="302" mass="33133">MNTGWRVIDCSALEGSIRYRRGRLVIQKGPDEFDVPLAQVAVLLIGTKTGISGAVLAKLSELDVAVLVCDWRSIPVAGALPWREHTRVGARQRAQAELALPKKKAAWKAIIKAKIYGQARAADAIVPDTAHQLAEIVKSVRSGDTDNCEAQAARIYWSLLRREGFSSRNPGSRSGINGGLDYGYTLLRGYGIRAVTSAGLAGSLGVFHRGRGNAFALVDDLIEPFRPMVDYIVFREWGTSEELTKELKTQIAAGFERPFSRSGKTIPTVFVEFAQLYGKYVELDVPTLDVPKWDGELNASER</sequence>
<evidence type="ECO:0000256" key="4">
    <source>
        <dbReference type="ARBA" id="ARBA00022801"/>
    </source>
</evidence>
<dbReference type="InterPro" id="IPR002729">
    <property type="entry name" value="CRISPR-assoc_Cas1"/>
</dbReference>
<dbReference type="InterPro" id="IPR050646">
    <property type="entry name" value="Cas1"/>
</dbReference>
<dbReference type="HAMAP" id="MF_01470">
    <property type="entry name" value="Cas1"/>
    <property type="match status" value="1"/>
</dbReference>
<feature type="binding site" evidence="10">
    <location>
        <position position="223"/>
    </location>
    <ligand>
        <name>Mn(2+)</name>
        <dbReference type="ChEBI" id="CHEBI:29035"/>
    </ligand>
</feature>
<evidence type="ECO:0000256" key="1">
    <source>
        <dbReference type="ARBA" id="ARBA00022722"/>
    </source>
</evidence>
<keyword evidence="6 10" id="KW-0051">Antiviral defense</keyword>
<keyword evidence="8 10" id="KW-0464">Manganese</keyword>
<dbReference type="NCBIfam" id="TIGR00287">
    <property type="entry name" value="cas1"/>
    <property type="match status" value="1"/>
</dbReference>
<dbReference type="EMBL" id="CP059404">
    <property type="protein sequence ID" value="QNE88580.1"/>
    <property type="molecule type" value="Genomic_DNA"/>
</dbReference>
<evidence type="ECO:0000256" key="7">
    <source>
        <dbReference type="ARBA" id="ARBA00023125"/>
    </source>
</evidence>
<evidence type="ECO:0000256" key="5">
    <source>
        <dbReference type="ARBA" id="ARBA00022842"/>
    </source>
</evidence>
<dbReference type="InterPro" id="IPR042206">
    <property type="entry name" value="CRISPR-assoc_Cas1_C"/>
</dbReference>
<comment type="function">
    <text evidence="10">CRISPR (clustered regularly interspaced short palindromic repeat), is an adaptive immune system that provides protection against mobile genetic elements (viruses, transposable elements and conjugative plasmids). CRISPR clusters contain spacers, sequences complementary to antecedent mobile elements, and target invading nucleic acids. CRISPR clusters are transcribed and processed into CRISPR RNA (crRNA). Acts as a dsDNA endonuclease. Involved in the integration of spacer DNA into the CRISPR cassette.</text>
</comment>
<keyword evidence="5 10" id="KW-0460">Magnesium</keyword>
<dbReference type="Proteomes" id="UP000515743">
    <property type="component" value="Chromosome"/>
</dbReference>
<comment type="similarity">
    <text evidence="10">Belongs to the CRISPR-associated endonuclease Cas1 family.</text>
</comment>
<dbReference type="GO" id="GO:0046872">
    <property type="term" value="F:metal ion binding"/>
    <property type="evidence" value="ECO:0007669"/>
    <property type="project" value="UniProtKB-UniRule"/>
</dbReference>
<keyword evidence="7 10" id="KW-0238">DNA-binding</keyword>